<feature type="non-terminal residue" evidence="1">
    <location>
        <position position="1"/>
    </location>
</feature>
<accession>A0A8J1UEQ0</accession>
<dbReference type="Gene3D" id="2.110.10.10">
    <property type="entry name" value="Hemopexin-like domain"/>
    <property type="match status" value="1"/>
</dbReference>
<dbReference type="SUPFAM" id="SSF50923">
    <property type="entry name" value="Hemopexin-like domain"/>
    <property type="match status" value="1"/>
</dbReference>
<reference evidence="1" key="1">
    <citation type="submission" date="2022-03" db="EMBL/GenBank/DDBJ databases">
        <authorList>
            <person name="Martin C."/>
        </authorList>
    </citation>
    <scope>NUCLEOTIDE SEQUENCE</scope>
</reference>
<comment type="caution">
    <text evidence="1">The sequence shown here is derived from an EMBL/GenBank/DDBJ whole genome shotgun (WGS) entry which is preliminary data.</text>
</comment>
<evidence type="ECO:0000313" key="2">
    <source>
        <dbReference type="Proteomes" id="UP000749559"/>
    </source>
</evidence>
<dbReference type="PROSITE" id="PS50948">
    <property type="entry name" value="PAN"/>
    <property type="match status" value="1"/>
</dbReference>
<dbReference type="AlphaFoldDB" id="A0A8J1UEQ0"/>
<sequence>SIHCIYIISIFVGILIPSVACIGNDSEAIFQRVCGEETFMPLTIFQVVPVRALTECICLCVFNQACVSFNFGGSNDAFECQLSTEPMVSCAAAVPKPTFGHWRKMSSLDSTSTEVPITSVPTTTVDSCPGSVEIESAATYDNAIQLVDVNNKYYTANVNADGTLVSLSGGSNVDHIFGGLIEVFLMREINDYDHIMDSADDVTLFFNGNDVHCMDTGWQTDGLSSKCTAHGSWTQTIAGVYGVGIPSTIKAAVEATATRAYLFDDVNVYISDRPGTSVLAGTLTDSYGIRDTRADNLWVGIPSGITAVSGTHDSDKFIFFVGKEYYVYDTITKQITLGPLCVGN</sequence>
<dbReference type="EMBL" id="CAIIXF020000004">
    <property type="protein sequence ID" value="CAH1780668.1"/>
    <property type="molecule type" value="Genomic_DNA"/>
</dbReference>
<dbReference type="Proteomes" id="UP000749559">
    <property type="component" value="Unassembled WGS sequence"/>
</dbReference>
<protein>
    <submittedName>
        <fullName evidence="1">Uncharacterized protein</fullName>
    </submittedName>
</protein>
<organism evidence="1 2">
    <name type="scientific">Owenia fusiformis</name>
    <name type="common">Polychaete worm</name>
    <dbReference type="NCBI Taxonomy" id="6347"/>
    <lineage>
        <taxon>Eukaryota</taxon>
        <taxon>Metazoa</taxon>
        <taxon>Spiralia</taxon>
        <taxon>Lophotrochozoa</taxon>
        <taxon>Annelida</taxon>
        <taxon>Polychaeta</taxon>
        <taxon>Sedentaria</taxon>
        <taxon>Canalipalpata</taxon>
        <taxon>Sabellida</taxon>
        <taxon>Oweniida</taxon>
        <taxon>Oweniidae</taxon>
        <taxon>Owenia</taxon>
    </lineage>
</organism>
<gene>
    <name evidence="1" type="ORF">OFUS_LOCUS7329</name>
</gene>
<name>A0A8J1UEQ0_OWEFU</name>
<proteinExistence type="predicted"/>
<keyword evidence="2" id="KW-1185">Reference proteome</keyword>
<evidence type="ECO:0000313" key="1">
    <source>
        <dbReference type="EMBL" id="CAH1780668.1"/>
    </source>
</evidence>
<dbReference type="InterPro" id="IPR003609">
    <property type="entry name" value="Pan_app"/>
</dbReference>
<dbReference type="InterPro" id="IPR036375">
    <property type="entry name" value="Hemopexin-like_dom_sf"/>
</dbReference>